<organism evidence="2 3">
    <name type="scientific">Legionella quinlivanii</name>
    <dbReference type="NCBI Taxonomy" id="45073"/>
    <lineage>
        <taxon>Bacteria</taxon>
        <taxon>Pseudomonadati</taxon>
        <taxon>Pseudomonadota</taxon>
        <taxon>Gammaproteobacteria</taxon>
        <taxon>Legionellales</taxon>
        <taxon>Legionellaceae</taxon>
        <taxon>Legionella</taxon>
    </lineage>
</organism>
<evidence type="ECO:0000256" key="1">
    <source>
        <dbReference type="SAM" id="Phobius"/>
    </source>
</evidence>
<feature type="transmembrane region" description="Helical" evidence="1">
    <location>
        <begin position="12"/>
        <end position="30"/>
    </location>
</feature>
<keyword evidence="1" id="KW-0812">Transmembrane</keyword>
<dbReference type="PATRIC" id="fig|45073.5.peg.1193"/>
<proteinExistence type="predicted"/>
<keyword evidence="3" id="KW-1185">Reference proteome</keyword>
<sequence length="76" mass="8659">MNDKIQQLFQTLIPFLLLGIAISLLVGLFIMFSYVLVWGILIGGTLWIFAMIKRLIFPSKNVAKTSGRIIEHKDHD</sequence>
<keyword evidence="1" id="KW-1133">Transmembrane helix</keyword>
<keyword evidence="1" id="KW-0472">Membrane</keyword>
<reference evidence="2 3" key="1">
    <citation type="submission" date="2015-11" db="EMBL/GenBank/DDBJ databases">
        <title>Genomic analysis of 38 Legionella species identifies large and diverse effector repertoires.</title>
        <authorList>
            <person name="Burstein D."/>
            <person name="Amaro F."/>
            <person name="Zusman T."/>
            <person name="Lifshitz Z."/>
            <person name="Cohen O."/>
            <person name="Gilbert J.A."/>
            <person name="Pupko T."/>
            <person name="Shuman H.A."/>
            <person name="Segal G."/>
        </authorList>
    </citation>
    <scope>NUCLEOTIDE SEQUENCE [LARGE SCALE GENOMIC DNA]</scope>
    <source>
        <strain evidence="2 3">CDC#1442-AUS-E</strain>
    </source>
</reference>
<dbReference type="AlphaFoldDB" id="A0A0W0Y5N4"/>
<dbReference type="RefSeq" id="WP_058507206.1">
    <property type="nucleotide sequence ID" value="NZ_CAAAIK010000003.1"/>
</dbReference>
<accession>A0A0W0Y5N4</accession>
<dbReference type="STRING" id="45073.Lqui_1129"/>
<gene>
    <name evidence="2" type="ORF">Lqui_1129</name>
</gene>
<dbReference type="Proteomes" id="UP000054618">
    <property type="component" value="Unassembled WGS sequence"/>
</dbReference>
<dbReference type="OrthoDB" id="5653660at2"/>
<evidence type="ECO:0008006" key="4">
    <source>
        <dbReference type="Google" id="ProtNLM"/>
    </source>
</evidence>
<evidence type="ECO:0000313" key="3">
    <source>
        <dbReference type="Proteomes" id="UP000054618"/>
    </source>
</evidence>
<evidence type="ECO:0000313" key="2">
    <source>
        <dbReference type="EMBL" id="KTD52285.1"/>
    </source>
</evidence>
<feature type="transmembrane region" description="Helical" evidence="1">
    <location>
        <begin position="36"/>
        <end position="56"/>
    </location>
</feature>
<name>A0A0W0Y5N4_9GAMM</name>
<comment type="caution">
    <text evidence="2">The sequence shown here is derived from an EMBL/GenBank/DDBJ whole genome shotgun (WGS) entry which is preliminary data.</text>
</comment>
<protein>
    <recommendedName>
        <fullName evidence="4">Transmembrane protein</fullName>
    </recommendedName>
</protein>
<dbReference type="EMBL" id="LNYS01000006">
    <property type="protein sequence ID" value="KTD52285.1"/>
    <property type="molecule type" value="Genomic_DNA"/>
</dbReference>